<dbReference type="SMART" id="SM00091">
    <property type="entry name" value="PAS"/>
    <property type="match status" value="1"/>
</dbReference>
<dbReference type="Gene3D" id="3.30.450.20">
    <property type="entry name" value="PAS domain"/>
    <property type="match status" value="1"/>
</dbReference>
<name>A0A939DRA4_9ALTE</name>
<dbReference type="GO" id="GO:0003824">
    <property type="term" value="F:catalytic activity"/>
    <property type="evidence" value="ECO:0007669"/>
    <property type="project" value="UniProtKB-ARBA"/>
</dbReference>
<dbReference type="SMART" id="SM00267">
    <property type="entry name" value="GGDEF"/>
    <property type="match status" value="1"/>
</dbReference>
<dbReference type="PROSITE" id="PS50112">
    <property type="entry name" value="PAS"/>
    <property type="match status" value="1"/>
</dbReference>
<dbReference type="NCBIfam" id="TIGR00229">
    <property type="entry name" value="sensory_box"/>
    <property type="match status" value="1"/>
</dbReference>
<evidence type="ECO:0000256" key="1">
    <source>
        <dbReference type="ARBA" id="ARBA00001946"/>
    </source>
</evidence>
<dbReference type="InterPro" id="IPR000014">
    <property type="entry name" value="PAS"/>
</dbReference>
<dbReference type="InterPro" id="IPR029787">
    <property type="entry name" value="Nucleotide_cyclase"/>
</dbReference>
<dbReference type="InterPro" id="IPR000160">
    <property type="entry name" value="GGDEF_dom"/>
</dbReference>
<dbReference type="NCBIfam" id="TIGR00254">
    <property type="entry name" value="GGDEF"/>
    <property type="match status" value="1"/>
</dbReference>
<dbReference type="InterPro" id="IPR013655">
    <property type="entry name" value="PAS_fold_3"/>
</dbReference>
<dbReference type="PANTHER" id="PTHR46663:SF3">
    <property type="entry name" value="SLL0267 PROTEIN"/>
    <property type="match status" value="1"/>
</dbReference>
<dbReference type="InterPro" id="IPR043128">
    <property type="entry name" value="Rev_trsase/Diguanyl_cyclase"/>
</dbReference>
<dbReference type="Proteomes" id="UP000664654">
    <property type="component" value="Unassembled WGS sequence"/>
</dbReference>
<reference evidence="4" key="1">
    <citation type="submission" date="2021-03" db="EMBL/GenBank/DDBJ databases">
        <title>novel species isolated from a fishpond in China.</title>
        <authorList>
            <person name="Lu H."/>
            <person name="Cai Z."/>
        </authorList>
    </citation>
    <scope>NUCLEOTIDE SEQUENCE</scope>
    <source>
        <strain evidence="4">JCM 30855</strain>
    </source>
</reference>
<dbReference type="Pfam" id="PF00990">
    <property type="entry name" value="GGDEF"/>
    <property type="match status" value="1"/>
</dbReference>
<keyword evidence="5" id="KW-1185">Reference proteome</keyword>
<dbReference type="RefSeq" id="WP_206575667.1">
    <property type="nucleotide sequence ID" value="NZ_JAFKCV010000020.1"/>
</dbReference>
<organism evidence="4 5">
    <name type="scientific">Bowmanella dokdonensis</name>
    <dbReference type="NCBI Taxonomy" id="751969"/>
    <lineage>
        <taxon>Bacteria</taxon>
        <taxon>Pseudomonadati</taxon>
        <taxon>Pseudomonadota</taxon>
        <taxon>Gammaproteobacteria</taxon>
        <taxon>Alteromonadales</taxon>
        <taxon>Alteromonadaceae</taxon>
        <taxon>Bowmanella</taxon>
    </lineage>
</organism>
<evidence type="ECO:0000259" key="3">
    <source>
        <dbReference type="PROSITE" id="PS50887"/>
    </source>
</evidence>
<comment type="cofactor">
    <cofactor evidence="1">
        <name>Mg(2+)</name>
        <dbReference type="ChEBI" id="CHEBI:18420"/>
    </cofactor>
</comment>
<dbReference type="InterPro" id="IPR052163">
    <property type="entry name" value="DGC-Regulatory_Protein"/>
</dbReference>
<dbReference type="EMBL" id="JAFKCV010000020">
    <property type="protein sequence ID" value="MBN7827554.1"/>
    <property type="molecule type" value="Genomic_DNA"/>
</dbReference>
<dbReference type="Pfam" id="PF08447">
    <property type="entry name" value="PAS_3"/>
    <property type="match status" value="1"/>
</dbReference>
<accession>A0A939DRA4</accession>
<comment type="caution">
    <text evidence="4">The sequence shown here is derived from an EMBL/GenBank/DDBJ whole genome shotgun (WGS) entry which is preliminary data.</text>
</comment>
<dbReference type="CDD" id="cd00130">
    <property type="entry name" value="PAS"/>
    <property type="match status" value="1"/>
</dbReference>
<dbReference type="InterPro" id="IPR029016">
    <property type="entry name" value="GAF-like_dom_sf"/>
</dbReference>
<feature type="domain" description="GGDEF" evidence="3">
    <location>
        <begin position="311"/>
        <end position="445"/>
    </location>
</feature>
<dbReference type="Gene3D" id="3.30.70.270">
    <property type="match status" value="1"/>
</dbReference>
<dbReference type="PANTHER" id="PTHR46663">
    <property type="entry name" value="DIGUANYLATE CYCLASE DGCT-RELATED"/>
    <property type="match status" value="1"/>
</dbReference>
<gene>
    <name evidence="4" type="ORF">J0A66_20155</name>
</gene>
<proteinExistence type="predicted"/>
<dbReference type="SUPFAM" id="SSF55781">
    <property type="entry name" value="GAF domain-like"/>
    <property type="match status" value="1"/>
</dbReference>
<protein>
    <submittedName>
        <fullName evidence="4">Diguanylate cyclase</fullName>
    </submittedName>
</protein>
<dbReference type="CDD" id="cd01949">
    <property type="entry name" value="GGDEF"/>
    <property type="match status" value="1"/>
</dbReference>
<evidence type="ECO:0000259" key="2">
    <source>
        <dbReference type="PROSITE" id="PS50112"/>
    </source>
</evidence>
<dbReference type="PROSITE" id="PS50887">
    <property type="entry name" value="GGDEF"/>
    <property type="match status" value="1"/>
</dbReference>
<feature type="domain" description="PAS" evidence="2">
    <location>
        <begin position="5"/>
        <end position="75"/>
    </location>
</feature>
<dbReference type="SUPFAM" id="SSF55073">
    <property type="entry name" value="Nucleotide cyclase"/>
    <property type="match status" value="1"/>
</dbReference>
<sequence length="446" mass="50277">MKQAFSSLLPEITDQLLDAICVVDAEGHFLYLSAACERIFGYQAHELFGRRMIELVHPDDRARTLQAAREIMQGSPKPHFENRYIRKDGTVVDIMWSARWFDSQGVRVAVARDVSSLKRAERTREVLYQVTQTAYGADNLAVRGEKIHQLLLGLLPLSSLAVVQYDRGTRNLSCPFSIGPEPPELHSGVLQNNSPLSRILLNGQSLNLRAAQLPSSLPEQSGDWLGIPFPEQDWGAGALIVQLAGPGGFTEQDRQLLQFVATQLAMAITRRLTEQRLIHMASHDALTNLPNRNLFHDRLETALKLAQRNRQKLALLYVDLNRFKDINDNLGHETGDLLLLEVAKRLDRIVRDADTVARMGGDEFTLLLTGIRDENDVQRVEEKITEAFRQPFELQEHCLNVSVSIGAAIYPEHGRSPEQLFRVADKKMYALKKRQKADTPATYQSD</sequence>
<dbReference type="FunFam" id="3.30.70.270:FF:000001">
    <property type="entry name" value="Diguanylate cyclase domain protein"/>
    <property type="match status" value="1"/>
</dbReference>
<dbReference type="AlphaFoldDB" id="A0A939DRA4"/>
<dbReference type="InterPro" id="IPR035965">
    <property type="entry name" value="PAS-like_dom_sf"/>
</dbReference>
<dbReference type="Gene3D" id="3.30.450.40">
    <property type="match status" value="1"/>
</dbReference>
<dbReference type="SUPFAM" id="SSF55785">
    <property type="entry name" value="PYP-like sensor domain (PAS domain)"/>
    <property type="match status" value="1"/>
</dbReference>
<evidence type="ECO:0000313" key="4">
    <source>
        <dbReference type="EMBL" id="MBN7827554.1"/>
    </source>
</evidence>
<evidence type="ECO:0000313" key="5">
    <source>
        <dbReference type="Proteomes" id="UP000664654"/>
    </source>
</evidence>